<keyword evidence="3" id="KW-1185">Reference proteome</keyword>
<name>A0A8B6GEP7_MYTGA</name>
<dbReference type="AlphaFoldDB" id="A0A8B6GEP7"/>
<evidence type="ECO:0000313" key="2">
    <source>
        <dbReference type="EMBL" id="VDI62999.1"/>
    </source>
</evidence>
<dbReference type="OrthoDB" id="10014409at2759"/>
<dbReference type="InterPro" id="IPR043502">
    <property type="entry name" value="DNA/RNA_pol_sf"/>
</dbReference>
<sequence length="820" mass="94138">MSEHKLSTVECGIPFIHPSGQAMSAIDYILFQDHYKENVVKIEKQEINSNVSDHTPLMLSLKCDISFKKMKERTNTKNSKVNWNKVDKNEYKTLIDDKLEKIKPISEKLNLDQAFDELNKILSDTISKIAPRKRKGKKKKKLPVMNDEILHAVKRKKTAFYIWKQQGRPKEPGNFYLKEKTTTTYDLRKLCRKEQALERINTRQQILDAKSSDTVLFYKLIRKQRGKMGRFIDELIVENETYQTSDSVLEGWTKHFGDLAKKSNYQNFDQNYLEAVEVETEIILKICKENYSHEKVSIQELKNAVKKLNTNKAMDYYGITAENFIHASETLLEYLQLLINTSFEHCYIPNLLKIGTLFPVFKNKGDIKNAKNYRGITITPTYSKIIEIIIKGRENNKILKHQNPLQKGFTAKSTPLLCELFIEEFERENKDLKLPTYVALLDGKSAFDVVVHKNLIRRLFQIGFSQQSILLISNLYENATSCVKWGNTMSNRLFNIEQGVRQGGAFSADLYKVYINPLLHILSNSGLGAKIGNINCCAPTCADDIALISNNPFELQNMINLAADFSQREGYLLQPQKSVVLSIKTCNKMLDVEQGFWKLKNIDMPIVQDSSHIGIKKSQKDSTNTTITENIKKARRSMYSLMGAGLHGENGLDPETIVSLFRTYILPVLTYGLEVLIPTGKNLDLIQQQHKRWIKQILSLKLNVADPAVYILSGLLPLEAEIHIKIVTLYGNITRSKRSSLEWRIAERQLQIKTYSSNSWFIDLKKICGKYDIIEIEQYLNKPLTKNGMEEIYNQKDSQVLGGCHKDQNEGVLNSKISKM</sequence>
<dbReference type="SUPFAM" id="SSF56672">
    <property type="entry name" value="DNA/RNA polymerases"/>
    <property type="match status" value="1"/>
</dbReference>
<organism evidence="2 3">
    <name type="scientific">Mytilus galloprovincialis</name>
    <name type="common">Mediterranean mussel</name>
    <dbReference type="NCBI Taxonomy" id="29158"/>
    <lineage>
        <taxon>Eukaryota</taxon>
        <taxon>Metazoa</taxon>
        <taxon>Spiralia</taxon>
        <taxon>Lophotrochozoa</taxon>
        <taxon>Mollusca</taxon>
        <taxon>Bivalvia</taxon>
        <taxon>Autobranchia</taxon>
        <taxon>Pteriomorphia</taxon>
        <taxon>Mytilida</taxon>
        <taxon>Mytiloidea</taxon>
        <taxon>Mytilidae</taxon>
        <taxon>Mytilinae</taxon>
        <taxon>Mytilus</taxon>
    </lineage>
</organism>
<protein>
    <recommendedName>
        <fullName evidence="1">Reverse transcriptase domain-containing protein</fullName>
    </recommendedName>
</protein>
<dbReference type="Proteomes" id="UP000596742">
    <property type="component" value="Unassembled WGS sequence"/>
</dbReference>
<feature type="domain" description="Reverse transcriptase" evidence="1">
    <location>
        <begin position="341"/>
        <end position="646"/>
    </location>
</feature>
<dbReference type="Pfam" id="PF00078">
    <property type="entry name" value="RVT_1"/>
    <property type="match status" value="1"/>
</dbReference>
<dbReference type="InterPro" id="IPR000477">
    <property type="entry name" value="RT_dom"/>
</dbReference>
<dbReference type="PROSITE" id="PS50878">
    <property type="entry name" value="RT_POL"/>
    <property type="match status" value="1"/>
</dbReference>
<proteinExistence type="predicted"/>
<comment type="caution">
    <text evidence="2">The sequence shown here is derived from an EMBL/GenBank/DDBJ whole genome shotgun (WGS) entry which is preliminary data.</text>
</comment>
<dbReference type="EMBL" id="UYJE01008327">
    <property type="protein sequence ID" value="VDI62999.1"/>
    <property type="molecule type" value="Genomic_DNA"/>
</dbReference>
<evidence type="ECO:0000259" key="1">
    <source>
        <dbReference type="PROSITE" id="PS50878"/>
    </source>
</evidence>
<reference evidence="2" key="1">
    <citation type="submission" date="2018-11" db="EMBL/GenBank/DDBJ databases">
        <authorList>
            <person name="Alioto T."/>
            <person name="Alioto T."/>
        </authorList>
    </citation>
    <scope>NUCLEOTIDE SEQUENCE</scope>
</reference>
<accession>A0A8B6GEP7</accession>
<dbReference type="PANTHER" id="PTHR19446">
    <property type="entry name" value="REVERSE TRANSCRIPTASES"/>
    <property type="match status" value="1"/>
</dbReference>
<gene>
    <name evidence="2" type="ORF">MGAL_10B033787</name>
</gene>
<evidence type="ECO:0000313" key="3">
    <source>
        <dbReference type="Proteomes" id="UP000596742"/>
    </source>
</evidence>